<comment type="subcellular location">
    <subcellularLocation>
        <location evidence="1">Membrane</location>
        <topology evidence="1">Multi-pass membrane protein</topology>
    </subcellularLocation>
</comment>
<reference key="1">
    <citation type="journal article" date="2011" name="Mol. Biol. Evol.">
        <title>Unity in variety -- the pan-genome of the Chlamydiae.</title>
        <authorList>
            <person name="Collingro A."/>
            <person name="Tischler P."/>
            <person name="Weinmaier T."/>
            <person name="Penz T."/>
            <person name="Heinz E."/>
            <person name="Brunham R.C."/>
            <person name="Read T.D."/>
            <person name="Bavoil P.M."/>
            <person name="Sachse K."/>
            <person name="Kahane S."/>
            <person name="Friedman M.G."/>
            <person name="Rattei T."/>
            <person name="Myers G.S.A."/>
            <person name="Horn M."/>
        </authorList>
    </citation>
    <scope>NUCLEOTIDE SEQUENCE</scope>
    <source>
        <strain>Z</strain>
    </source>
</reference>
<feature type="transmembrane region" description="Helical" evidence="5">
    <location>
        <begin position="297"/>
        <end position="315"/>
    </location>
</feature>
<reference evidence="7 8" key="2">
    <citation type="journal article" date="2011" name="Mol. Biol. Evol.">
        <title>Unity in variety--the pan-genome of the Chlamydiae.</title>
        <authorList>
            <person name="Collingro A."/>
            <person name="Tischler P."/>
            <person name="Weinmaier T."/>
            <person name="Penz T."/>
            <person name="Heinz E."/>
            <person name="Brunham R.C."/>
            <person name="Read T.D."/>
            <person name="Bavoil P.M."/>
            <person name="Sachse K."/>
            <person name="Kahane S."/>
            <person name="Friedman M.G."/>
            <person name="Rattei T."/>
            <person name="Myers G.S."/>
            <person name="Horn M."/>
        </authorList>
    </citation>
    <scope>NUCLEOTIDE SEQUENCE [LARGE SCALE GENOMIC DNA]</scope>
    <source>
        <strain evidence="8">ATCC VR-1471 / Z</strain>
    </source>
</reference>
<gene>
    <name evidence="7" type="primary">yvdB</name>
    <name evidence="7" type="ordered locus">SNE_A06420</name>
</gene>
<dbReference type="eggNOG" id="COG0659">
    <property type="taxonomic scope" value="Bacteria"/>
</dbReference>
<accession>F8L705</accession>
<feature type="transmembrane region" description="Helical" evidence="5">
    <location>
        <begin position="256"/>
        <end position="277"/>
    </location>
</feature>
<proteinExistence type="predicted"/>
<feature type="transmembrane region" description="Helical" evidence="5">
    <location>
        <begin position="336"/>
        <end position="366"/>
    </location>
</feature>
<dbReference type="EMBL" id="FR872582">
    <property type="protein sequence ID" value="CCB88519.1"/>
    <property type="molecule type" value="Genomic_DNA"/>
</dbReference>
<dbReference type="Gene3D" id="3.30.750.24">
    <property type="entry name" value="STAS domain"/>
    <property type="match status" value="1"/>
</dbReference>
<evidence type="ECO:0000256" key="4">
    <source>
        <dbReference type="ARBA" id="ARBA00023136"/>
    </source>
</evidence>
<dbReference type="HOGENOM" id="CLU_003182_13_1_0"/>
<keyword evidence="2 5" id="KW-0812">Transmembrane</keyword>
<dbReference type="PROSITE" id="PS50801">
    <property type="entry name" value="STAS"/>
    <property type="match status" value="1"/>
</dbReference>
<dbReference type="AlphaFoldDB" id="F8L705"/>
<feature type="transmembrane region" description="Helical" evidence="5">
    <location>
        <begin position="98"/>
        <end position="118"/>
    </location>
</feature>
<evidence type="ECO:0000313" key="8">
    <source>
        <dbReference type="Proteomes" id="UP000000496"/>
    </source>
</evidence>
<evidence type="ECO:0000256" key="5">
    <source>
        <dbReference type="SAM" id="Phobius"/>
    </source>
</evidence>
<dbReference type="NCBIfam" id="TIGR00815">
    <property type="entry name" value="sulP"/>
    <property type="match status" value="1"/>
</dbReference>
<feature type="transmembrane region" description="Helical" evidence="5">
    <location>
        <begin position="386"/>
        <end position="415"/>
    </location>
</feature>
<dbReference type="InterPro" id="IPR001902">
    <property type="entry name" value="SLC26A/SulP_fam"/>
</dbReference>
<feature type="transmembrane region" description="Helical" evidence="5">
    <location>
        <begin position="177"/>
        <end position="196"/>
    </location>
</feature>
<evidence type="ECO:0000256" key="1">
    <source>
        <dbReference type="ARBA" id="ARBA00004141"/>
    </source>
</evidence>
<name>F8L705_SIMNZ</name>
<dbReference type="Proteomes" id="UP000000496">
    <property type="component" value="Chromosome gsn.131"/>
</dbReference>
<dbReference type="CDD" id="cd07042">
    <property type="entry name" value="STAS_SulP_like_sulfate_transporter"/>
    <property type="match status" value="1"/>
</dbReference>
<keyword evidence="8" id="KW-1185">Reference proteome</keyword>
<protein>
    <submittedName>
        <fullName evidence="7">Putative sulfate transporter yvdB</fullName>
    </submittedName>
</protein>
<dbReference type="SUPFAM" id="SSF52091">
    <property type="entry name" value="SpoIIaa-like"/>
    <property type="match status" value="1"/>
</dbReference>
<evidence type="ECO:0000256" key="2">
    <source>
        <dbReference type="ARBA" id="ARBA00022692"/>
    </source>
</evidence>
<dbReference type="GO" id="GO:0055085">
    <property type="term" value="P:transmembrane transport"/>
    <property type="evidence" value="ECO:0007669"/>
    <property type="project" value="InterPro"/>
</dbReference>
<evidence type="ECO:0000259" key="6">
    <source>
        <dbReference type="PROSITE" id="PS50801"/>
    </source>
</evidence>
<evidence type="ECO:0000313" key="7">
    <source>
        <dbReference type="EMBL" id="CCB88519.1"/>
    </source>
</evidence>
<feature type="transmembrane region" description="Helical" evidence="5">
    <location>
        <begin position="124"/>
        <end position="145"/>
    </location>
</feature>
<feature type="transmembrane region" description="Helical" evidence="5">
    <location>
        <begin position="59"/>
        <end position="77"/>
    </location>
</feature>
<dbReference type="RefSeq" id="WP_013942986.1">
    <property type="nucleotide sequence ID" value="NC_015713.1"/>
</dbReference>
<dbReference type="KEGG" id="sng:SNE_A06420"/>
<evidence type="ECO:0000256" key="3">
    <source>
        <dbReference type="ARBA" id="ARBA00022989"/>
    </source>
</evidence>
<keyword evidence="3 5" id="KW-1133">Transmembrane helix</keyword>
<feature type="transmembrane region" description="Helical" evidence="5">
    <location>
        <begin position="202"/>
        <end position="220"/>
    </location>
</feature>
<dbReference type="InterPro" id="IPR002645">
    <property type="entry name" value="STAS_dom"/>
</dbReference>
<dbReference type="Pfam" id="PF00916">
    <property type="entry name" value="Sulfate_transp"/>
    <property type="match status" value="1"/>
</dbReference>
<dbReference type="Pfam" id="PF01740">
    <property type="entry name" value="STAS"/>
    <property type="match status" value="1"/>
</dbReference>
<keyword evidence="4 5" id="KW-0472">Membrane</keyword>
<dbReference type="STRING" id="331113.SNE_A06420"/>
<dbReference type="InterPro" id="IPR036513">
    <property type="entry name" value="STAS_dom_sf"/>
</dbReference>
<dbReference type="GO" id="GO:0016020">
    <property type="term" value="C:membrane"/>
    <property type="evidence" value="ECO:0007669"/>
    <property type="project" value="UniProtKB-SubCell"/>
</dbReference>
<feature type="domain" description="STAS" evidence="6">
    <location>
        <begin position="456"/>
        <end position="557"/>
    </location>
</feature>
<feature type="transmembrane region" description="Helical" evidence="5">
    <location>
        <begin position="30"/>
        <end position="53"/>
    </location>
</feature>
<dbReference type="OrthoDB" id="9771198at2"/>
<dbReference type="InterPro" id="IPR011547">
    <property type="entry name" value="SLC26A/SulP_dom"/>
</dbReference>
<sequence>MKKSRISPFIPKSWDLLFHHYKWHYFKSDLFAGITVGLIALPLALAFAIASGVPPEKGLYTAVIAGFLISLLGGSRYQIGGPTGAFVVIIYSVIQRHGFDGLVFVTLLAGVILLIASLCKLGDWIKFIPYPLVTGFTTGIAFIIFSSQVKDFLGLEIGQVPADFIDKWRAIITSIHTIHWPALCVSAGTLLVILVIRKFFPILPWGITSVALATAVTWGFQIPVETIYTKFGELNKTFPTPSLFGFSINLEHWASYMADAFTIAFLAGIESLLSAIVADGMAGTKHKSNCELMAQGIANIASVSFGGIPATGAIARTAANVKSGAKTPLAGMIHSVTLLLILIFFSPIVKEVSLASLAAVLMMIAWNMSEIGHFRRLFKAPLGDVGVLLTTFFLTVLADLTVAVGVGMVLASFLFMKRVGDISKVVSLIDLQKAEAKEEEVYDIDAIDRKSVPSQVEVYEIAGPFFFGVADSLKTVLVNIERTPKVFILRMRKVPAIDASGMHALREFFFKCQKQGVLLLLSGVGPSLKHNLQKFGIVQDLGKDHIFSHIDHALAFATKILEER</sequence>
<organism evidence="7 8">
    <name type="scientific">Simkania negevensis (strain ATCC VR-1471 / DSM 27360 / Z)</name>
    <dbReference type="NCBI Taxonomy" id="331113"/>
    <lineage>
        <taxon>Bacteria</taxon>
        <taxon>Pseudomonadati</taxon>
        <taxon>Chlamydiota</taxon>
        <taxon>Chlamydiia</taxon>
        <taxon>Parachlamydiales</taxon>
        <taxon>Simkaniaceae</taxon>
        <taxon>Simkania</taxon>
    </lineage>
</organism>
<dbReference type="PANTHER" id="PTHR11814">
    <property type="entry name" value="SULFATE TRANSPORTER"/>
    <property type="match status" value="1"/>
</dbReference>